<reference evidence="1 2" key="1">
    <citation type="journal article" date="2018" name="Mol. Biol. Evol.">
        <title>Broad Genomic Sampling Reveals a Smut Pathogenic Ancestry of the Fungal Clade Ustilaginomycotina.</title>
        <authorList>
            <person name="Kijpornyongpan T."/>
            <person name="Mondo S.J."/>
            <person name="Barry K."/>
            <person name="Sandor L."/>
            <person name="Lee J."/>
            <person name="Lipzen A."/>
            <person name="Pangilinan J."/>
            <person name="LaButti K."/>
            <person name="Hainaut M."/>
            <person name="Henrissat B."/>
            <person name="Grigoriev I.V."/>
            <person name="Spatafora J.W."/>
            <person name="Aime M.C."/>
        </authorList>
    </citation>
    <scope>NUCLEOTIDE SEQUENCE [LARGE SCALE GENOMIC DNA]</scope>
    <source>
        <strain evidence="1 2">SA 807</strain>
    </source>
</reference>
<evidence type="ECO:0000313" key="1">
    <source>
        <dbReference type="EMBL" id="PWN53180.1"/>
    </source>
</evidence>
<keyword evidence="2" id="KW-1185">Reference proteome</keyword>
<dbReference type="Proteomes" id="UP000245626">
    <property type="component" value="Unassembled WGS sequence"/>
</dbReference>
<gene>
    <name evidence="1" type="ORF">IE53DRAFT_339279</name>
</gene>
<accession>A0ACD0P4Z1</accession>
<name>A0ACD0P4Z1_9BASI</name>
<organism evidence="1 2">
    <name type="scientific">Violaceomyces palustris</name>
    <dbReference type="NCBI Taxonomy" id="1673888"/>
    <lineage>
        <taxon>Eukaryota</taxon>
        <taxon>Fungi</taxon>
        <taxon>Dikarya</taxon>
        <taxon>Basidiomycota</taxon>
        <taxon>Ustilaginomycotina</taxon>
        <taxon>Ustilaginomycetes</taxon>
        <taxon>Violaceomycetales</taxon>
        <taxon>Violaceomycetaceae</taxon>
        <taxon>Violaceomyces</taxon>
    </lineage>
</organism>
<proteinExistence type="predicted"/>
<dbReference type="EMBL" id="KZ819738">
    <property type="protein sequence ID" value="PWN53180.1"/>
    <property type="molecule type" value="Genomic_DNA"/>
</dbReference>
<sequence length="681" mass="72624">MSSEGQVATARVLSQGVGWGVVCGLGFVFALFIILLSAIQNRYTKLSLSSTDEFASASRSVKPGLVAAGICSAWTWSSTLLQSSAVTYNVGVAGGYWYAAGATIQILLCSIMACKIKLNAPFCSTYLEVLRVRWGKLLHIPFICFALATNLLVSAQLVLGGSAVVNDLTGVPIYAAVWLIPFGVAGYVCVGGMRATLLADYSHTVGLLVIILWFFFQVYCTSPKLGSLEKMVELLTDTPVVEGNAGGSYLTFRSTNGVVFGIINIVGGLATVFADQSYHQRSIASNPATAARAFLLGGSAWFAIPFLFSMTMGLAARALVGKDPAMPNLTAADVTAGLAAPSAAVAIAGTGGAVAILILLFLAVTSASSAQQVAVSSVLTFDVYKPYFRPNASKKEIYWVTHIMVLVWASVMAIFGCIFNAAGVRLGWIYLMMGIIIAPAVAPVFCGLVWSKTNRIGCLCGMLIGLSTGILTWLIVAWKLYGPLTVESTGRDYPTLAGNVVSLLVSAIITVVSTLVSPEKEDHFSRTRAINAPEDVAERSRANTRPGSLTLATPSIDEKKESGSLDPDSETHIDYVRAAGLDPVELNKTLRMTSWISVSASLVLVILIPACVSSRRIWDPKGLGAWVWLGFVWLLWTAFSVGILPIYESRHELVAILRGIGRDLTGKGGKVNKEEEEEQEK</sequence>
<evidence type="ECO:0000313" key="2">
    <source>
        <dbReference type="Proteomes" id="UP000245626"/>
    </source>
</evidence>
<protein>
    <submittedName>
        <fullName evidence="1">Na+/solute symporter</fullName>
    </submittedName>
</protein>